<evidence type="ECO:0000313" key="3">
    <source>
        <dbReference type="Proteomes" id="UP000016587"/>
    </source>
</evidence>
<dbReference type="RefSeq" id="WP_021759337.1">
    <property type="nucleotide sequence ID" value="NC_022444.1"/>
</dbReference>
<dbReference type="EMBL" id="CP006585">
    <property type="protein sequence ID" value="AGW12653.1"/>
    <property type="molecule type" value="Genomic_DNA"/>
</dbReference>
<feature type="domain" description="Histidine kinase/HSP90-like ATPase" evidence="1">
    <location>
        <begin position="11"/>
        <end position="136"/>
    </location>
</feature>
<dbReference type="InterPro" id="IPR003594">
    <property type="entry name" value="HATPase_dom"/>
</dbReference>
<organism evidence="2 3">
    <name type="scientific">Megalodesulfovibrio gigas (strain ATCC 19364 / DSM 1382 / NCIMB 9332 / VKM B-1759)</name>
    <name type="common">Desulfovibrio gigas</name>
    <dbReference type="NCBI Taxonomy" id="1121448"/>
    <lineage>
        <taxon>Bacteria</taxon>
        <taxon>Pseudomonadati</taxon>
        <taxon>Thermodesulfobacteriota</taxon>
        <taxon>Desulfovibrionia</taxon>
        <taxon>Desulfovibrionales</taxon>
        <taxon>Desulfovibrionaceae</taxon>
        <taxon>Megalodesulfovibrio</taxon>
    </lineage>
</organism>
<name>T2G8P8_MEGG1</name>
<evidence type="ECO:0000313" key="2">
    <source>
        <dbReference type="EMBL" id="AGW12653.1"/>
    </source>
</evidence>
<keyword evidence="2" id="KW-0723">Serine/threonine-protein kinase</keyword>
<dbReference type="CDD" id="cd16936">
    <property type="entry name" value="HATPase_RsbW-like"/>
    <property type="match status" value="1"/>
</dbReference>
<proteinExistence type="predicted"/>
<keyword evidence="3" id="KW-1185">Reference proteome</keyword>
<sequence>MSSLQLHTLRLPATLENLDRAREFVLGHVPAALEPKADLVLEELYLNVVNHAYAGAATGAAGWGEVEIACGVEPDPASPRFHLCLTDWGPPFDPLALPDPDLEAGLDDREPGGLGVHLVKRMASTLEYVRTADAANRLHCCFVFKA</sequence>
<dbReference type="eggNOG" id="COG2172">
    <property type="taxonomic scope" value="Bacteria"/>
</dbReference>
<dbReference type="KEGG" id="dgg:DGI_0754"/>
<keyword evidence="2" id="KW-0418">Kinase</keyword>
<dbReference type="OrthoDB" id="9792240at2"/>
<dbReference type="Pfam" id="PF13581">
    <property type="entry name" value="HATPase_c_2"/>
    <property type="match status" value="1"/>
</dbReference>
<dbReference type="AlphaFoldDB" id="T2G8P8"/>
<gene>
    <name evidence="2" type="ORF">DGI_0754</name>
</gene>
<keyword evidence="2" id="KW-0808">Transferase</keyword>
<dbReference type="InterPro" id="IPR036890">
    <property type="entry name" value="HATPase_C_sf"/>
</dbReference>
<dbReference type="Proteomes" id="UP000016587">
    <property type="component" value="Chromosome"/>
</dbReference>
<accession>T2G8P8</accession>
<dbReference type="Gene3D" id="3.30.565.10">
    <property type="entry name" value="Histidine kinase-like ATPase, C-terminal domain"/>
    <property type="match status" value="1"/>
</dbReference>
<reference evidence="2 3" key="1">
    <citation type="journal article" date="2013" name="J. Bacteriol.">
        <title>Roles of HynAB and Ech, the only two hydrogenases found in the model sulfate reducer Desulfovibrio gigas.</title>
        <authorList>
            <person name="Morais-Silva F.O."/>
            <person name="Santos C.I."/>
            <person name="Rodrigues R."/>
            <person name="Pereira I.A."/>
            <person name="Rodrigues-Pousada C."/>
        </authorList>
    </citation>
    <scope>NUCLEOTIDE SEQUENCE [LARGE SCALE GENOMIC DNA]</scope>
    <source>
        <strain evidence="3">ATCC 19364 / DSM 1382 / NCIMB 9332 / VKM B-1759</strain>
    </source>
</reference>
<protein>
    <submittedName>
        <fullName evidence="2">Putative anti-sigma regulatory factor, serine/threonine protein kinase</fullName>
    </submittedName>
</protein>
<dbReference type="GO" id="GO:0004674">
    <property type="term" value="F:protein serine/threonine kinase activity"/>
    <property type="evidence" value="ECO:0007669"/>
    <property type="project" value="UniProtKB-KW"/>
</dbReference>
<dbReference type="STRING" id="1121448.DGI_0754"/>
<evidence type="ECO:0000259" key="1">
    <source>
        <dbReference type="Pfam" id="PF13581"/>
    </source>
</evidence>
<dbReference type="HOGENOM" id="CLU_090336_24_1_7"/>
<dbReference type="PATRIC" id="fig|1121448.10.peg.758"/>
<reference evidence="3" key="2">
    <citation type="submission" date="2013-07" db="EMBL/GenBank/DDBJ databases">
        <authorList>
            <person name="Morais-Silva F.O."/>
            <person name="Rezende A.M."/>
            <person name="Pimentel C."/>
            <person name="Resende D.M."/>
            <person name="Santos C.I."/>
            <person name="Clemente C."/>
            <person name="de Oliveira L.M."/>
            <person name="da Silva S.M."/>
            <person name="Costa D.A."/>
            <person name="Varela-Raposo A."/>
            <person name="Horacio E.C.A."/>
            <person name="Matos M."/>
            <person name="Flores O."/>
            <person name="Ruiz J.C."/>
            <person name="Rodrigues-Pousada C."/>
        </authorList>
    </citation>
    <scope>NUCLEOTIDE SEQUENCE [LARGE SCALE GENOMIC DNA]</scope>
    <source>
        <strain evidence="3">ATCC 19364 / DSM 1382 / NCIMB 9332 / VKM B-1759</strain>
    </source>
</reference>